<sequence length="534" mass="57517">MKTKSLSKEKKRKNRRNSGRRSCPSVATSSNDEIAPGAFEIGGSTEETFLSNTIAPMDPEQFPAPGLSRTMVVPEAELAPNLDEMVAMGVKKYIQHQTIQAVAISERKSPREQSKGRVFKAVIAIFFLAVIAAVTTTTVVLSKDENKNNEENEIDVPGTKNPSVKNEQTSVENTNSTPGPVAPAGWVVLGQDLYGKTWDDQYGSAVATLHDGQRIVTCARWPEFFTRVYEFDVENGLWQQLGDEFPYGASGGVAIDETGQRVAIADYTNGGIRVLDWINSSWVEKSHVGVGLTGEPWFLGISISMSLDGTRVALGDGPSEQAYIFENTEGDSWVQIGDGLSGYMFSVGLSGDGRRAIVGAENAATVYDWNDVQWVEVGQTLTDDGSQGDFGSPIAISRNGNVVAVAASRANAGAAANGLVRVYQWLENNWLQLGDDIVGESPYDEFGSAIAFSANGTRIAIGAAYADPGYVRVYEWNSEQWMKIGIEIEDSQDSYFGGAVALSDDGEVVVAGDWSYGCDGGSCGFVRTFSFQAP</sequence>
<dbReference type="PANTHER" id="PTHR36220">
    <property type="entry name" value="UNNAMED PRODUCT"/>
    <property type="match status" value="1"/>
</dbReference>
<dbReference type="EMBL" id="JAGRRH010000013">
    <property type="protein sequence ID" value="KAG7359440.1"/>
    <property type="molecule type" value="Genomic_DNA"/>
</dbReference>
<evidence type="ECO:0000256" key="2">
    <source>
        <dbReference type="SAM" id="Phobius"/>
    </source>
</evidence>
<dbReference type="EMBL" id="JAGRRH010000033">
    <property type="protein sequence ID" value="KAG7339540.1"/>
    <property type="molecule type" value="Genomic_DNA"/>
</dbReference>
<evidence type="ECO:0000313" key="5">
    <source>
        <dbReference type="Proteomes" id="UP000693970"/>
    </source>
</evidence>
<reference evidence="4" key="1">
    <citation type="journal article" date="2021" name="Sci. Rep.">
        <title>Diploid genomic architecture of Nitzschia inconspicua, an elite biomass production diatom.</title>
        <authorList>
            <person name="Oliver A."/>
            <person name="Podell S."/>
            <person name="Pinowska A."/>
            <person name="Traller J.C."/>
            <person name="Smith S.R."/>
            <person name="McClure R."/>
            <person name="Beliaev A."/>
            <person name="Bohutskyi P."/>
            <person name="Hill E.A."/>
            <person name="Rabines A."/>
            <person name="Zheng H."/>
            <person name="Allen L.Z."/>
            <person name="Kuo A."/>
            <person name="Grigoriev I.V."/>
            <person name="Allen A.E."/>
            <person name="Hazlebeck D."/>
            <person name="Allen E.E."/>
        </authorList>
    </citation>
    <scope>NUCLEOTIDE SEQUENCE</scope>
    <source>
        <strain evidence="4">Hildebrandi</strain>
    </source>
</reference>
<feature type="compositionally biased region" description="Basic residues" evidence="1">
    <location>
        <begin position="1"/>
        <end position="19"/>
    </location>
</feature>
<dbReference type="AlphaFoldDB" id="A0A9K3PTR1"/>
<dbReference type="Proteomes" id="UP000693970">
    <property type="component" value="Unassembled WGS sequence"/>
</dbReference>
<keyword evidence="2" id="KW-0812">Transmembrane</keyword>
<keyword evidence="2" id="KW-1133">Transmembrane helix</keyword>
<feature type="transmembrane region" description="Helical" evidence="2">
    <location>
        <begin position="118"/>
        <end position="141"/>
    </location>
</feature>
<keyword evidence="5" id="KW-1185">Reference proteome</keyword>
<feature type="region of interest" description="Disordered" evidence="1">
    <location>
        <begin position="1"/>
        <end position="38"/>
    </location>
</feature>
<reference evidence="4" key="2">
    <citation type="submission" date="2021-04" db="EMBL/GenBank/DDBJ databases">
        <authorList>
            <person name="Podell S."/>
        </authorList>
    </citation>
    <scope>NUCLEOTIDE SEQUENCE</scope>
    <source>
        <strain evidence="4">Hildebrandi</strain>
    </source>
</reference>
<gene>
    <name evidence="3" type="ORF">IV203_002593</name>
    <name evidence="4" type="ORF">IV203_034538</name>
</gene>
<evidence type="ECO:0000256" key="1">
    <source>
        <dbReference type="SAM" id="MobiDB-lite"/>
    </source>
</evidence>
<name>A0A9K3PTR1_9STRA</name>
<feature type="region of interest" description="Disordered" evidence="1">
    <location>
        <begin position="149"/>
        <end position="178"/>
    </location>
</feature>
<proteinExistence type="predicted"/>
<evidence type="ECO:0000313" key="4">
    <source>
        <dbReference type="EMBL" id="KAG7359440.1"/>
    </source>
</evidence>
<accession>A0A9K3PTR1</accession>
<evidence type="ECO:0000313" key="3">
    <source>
        <dbReference type="EMBL" id="KAG7339540.1"/>
    </source>
</evidence>
<dbReference type="OrthoDB" id="49304at2759"/>
<feature type="compositionally biased region" description="Polar residues" evidence="1">
    <location>
        <begin position="160"/>
        <end position="178"/>
    </location>
</feature>
<organism evidence="4 5">
    <name type="scientific">Nitzschia inconspicua</name>
    <dbReference type="NCBI Taxonomy" id="303405"/>
    <lineage>
        <taxon>Eukaryota</taxon>
        <taxon>Sar</taxon>
        <taxon>Stramenopiles</taxon>
        <taxon>Ochrophyta</taxon>
        <taxon>Bacillariophyta</taxon>
        <taxon>Bacillariophyceae</taxon>
        <taxon>Bacillariophycidae</taxon>
        <taxon>Bacillariales</taxon>
        <taxon>Bacillariaceae</taxon>
        <taxon>Nitzschia</taxon>
    </lineage>
</organism>
<dbReference type="PANTHER" id="PTHR36220:SF1">
    <property type="entry name" value="GAMMA TUBULIN COMPLEX COMPONENT C-TERMINAL DOMAIN-CONTAINING PROTEIN"/>
    <property type="match status" value="1"/>
</dbReference>
<keyword evidence="2" id="KW-0472">Membrane</keyword>
<comment type="caution">
    <text evidence="4">The sequence shown here is derived from an EMBL/GenBank/DDBJ whole genome shotgun (WGS) entry which is preliminary data.</text>
</comment>
<protein>
    <submittedName>
        <fullName evidence="4">FG-GAP repeat-containing protein</fullName>
    </submittedName>
</protein>